<reference evidence="1" key="1">
    <citation type="submission" date="2022-10" db="EMBL/GenBank/DDBJ databases">
        <authorList>
            <person name="Koch H."/>
        </authorList>
    </citation>
    <scope>NUCLEOTIDE SEQUENCE</scope>
    <source>
        <strain evidence="1">DNF</strain>
    </source>
</reference>
<proteinExistence type="predicted"/>
<dbReference type="AlphaFoldDB" id="A0AA86MVB9"/>
<sequence>MKPGKHQIAAASWVYDRRAAKPCEHRRTFLNGTSRTVMDASGSLAITAWTCADCGGLIEEVHILSRGNRYSSRASRYRGGADATGGS</sequence>
<organism evidence="1 2">
    <name type="scientific">Nitrospira tepida</name>
    <dbReference type="NCBI Taxonomy" id="2973512"/>
    <lineage>
        <taxon>Bacteria</taxon>
        <taxon>Pseudomonadati</taxon>
        <taxon>Nitrospirota</taxon>
        <taxon>Nitrospiria</taxon>
        <taxon>Nitrospirales</taxon>
        <taxon>Nitrospiraceae</taxon>
        <taxon>Nitrospira</taxon>
    </lineage>
</organism>
<dbReference type="EMBL" id="OX365700">
    <property type="protein sequence ID" value="CAI4029680.1"/>
    <property type="molecule type" value="Genomic_DNA"/>
</dbReference>
<gene>
    <name evidence="1" type="ORF">DNFV4_00098</name>
</gene>
<protein>
    <submittedName>
        <fullName evidence="1">Uncharacterized protein</fullName>
    </submittedName>
</protein>
<evidence type="ECO:0000313" key="1">
    <source>
        <dbReference type="EMBL" id="CAI4029680.1"/>
    </source>
</evidence>
<dbReference type="Proteomes" id="UP001179121">
    <property type="component" value="Chromosome"/>
</dbReference>
<name>A0AA86MVB9_9BACT</name>
<evidence type="ECO:0000313" key="2">
    <source>
        <dbReference type="Proteomes" id="UP001179121"/>
    </source>
</evidence>
<accession>A0AA86MVB9</accession>
<dbReference type="KEGG" id="nti:DNFV4_00098"/>
<keyword evidence="2" id="KW-1185">Reference proteome</keyword>